<feature type="domain" description="Mab-21-like nucleotidyltransferase" evidence="10">
    <location>
        <begin position="106"/>
        <end position="283"/>
    </location>
</feature>
<dbReference type="GO" id="GO:0016779">
    <property type="term" value="F:nucleotidyltransferase activity"/>
    <property type="evidence" value="ECO:0007669"/>
    <property type="project" value="UniProtKB-KW"/>
</dbReference>
<evidence type="ECO:0000256" key="6">
    <source>
        <dbReference type="ARBA" id="ARBA00022741"/>
    </source>
</evidence>
<keyword evidence="8" id="KW-0460">Magnesium</keyword>
<feature type="domain" description="Mab-21-like HhH/H2TH-like" evidence="11">
    <location>
        <begin position="292"/>
        <end position="389"/>
    </location>
</feature>
<evidence type="ECO:0000256" key="2">
    <source>
        <dbReference type="ARBA" id="ARBA00008307"/>
    </source>
</evidence>
<keyword evidence="6" id="KW-0547">Nucleotide-binding</keyword>
<keyword evidence="9" id="KW-0812">Transmembrane</keyword>
<keyword evidence="3" id="KW-0808">Transferase</keyword>
<dbReference type="PANTHER" id="PTHR10656">
    <property type="entry name" value="CELL FATE DETERMINING PROTEIN MAB21-RELATED"/>
    <property type="match status" value="1"/>
</dbReference>
<dbReference type="OrthoDB" id="6054650at2759"/>
<comment type="caution">
    <text evidence="12">The sequence shown here is derived from an EMBL/GenBank/DDBJ whole genome shotgun (WGS) entry which is preliminary data.</text>
</comment>
<evidence type="ECO:0008006" key="14">
    <source>
        <dbReference type="Google" id="ProtNLM"/>
    </source>
</evidence>
<sequence>MVYIRHLGFIDLFVVSLFTGTCLFLAVLIYQRAKEHPLNSQLRKAHKIDEYIQKQLASNLYREDFDSLPPVMGEGDDLYSVEKCGSVMEGYGFFSVEVTGTEQDIDVMVSPKLLSVQETDVEETHTPLGFVWVRMSNLLQRIGTFKTSELLQVLKKRNLDFVSASAIYQHFLRIAQSRSEDGDFDVVQNEPAITFKAKAGYEQKYGYMRVIDIAVSLIFSGWPNVAVEWLNRESRDSRHLSIGTIQKVARSGCHLVYKPSGISEDPELDWRYSFSKAEKTLLQYHSDKHALKLCYIMLRYAYKKHLKPRLNSKKVLASYYLKTMFLWLAETETGFDYYNLHDRQLGALFEFMVQKLKDSYNKHLLPHYFIHHWNLLRGFSKEDLKQVQDFLEDLSRNSKDYITYIHDTRKYIAPLAKQNGGTYNELLKIIDESYARQLLAQVLIIASSTFATLVFVKCVLNVLSLDIALCSL</sequence>
<gene>
    <name evidence="12" type="ORF">OS493_006408</name>
</gene>
<evidence type="ECO:0000259" key="11">
    <source>
        <dbReference type="Pfam" id="PF20266"/>
    </source>
</evidence>
<accession>A0A9X0DCX5</accession>
<dbReference type="GO" id="GO:0005524">
    <property type="term" value="F:ATP binding"/>
    <property type="evidence" value="ECO:0007669"/>
    <property type="project" value="UniProtKB-KW"/>
</dbReference>
<dbReference type="InterPro" id="IPR024810">
    <property type="entry name" value="MAB21L/cGLR"/>
</dbReference>
<evidence type="ECO:0000256" key="7">
    <source>
        <dbReference type="ARBA" id="ARBA00022840"/>
    </source>
</evidence>
<keyword evidence="9" id="KW-1133">Transmembrane helix</keyword>
<evidence type="ECO:0000313" key="13">
    <source>
        <dbReference type="Proteomes" id="UP001163046"/>
    </source>
</evidence>
<evidence type="ECO:0000256" key="9">
    <source>
        <dbReference type="SAM" id="Phobius"/>
    </source>
</evidence>
<evidence type="ECO:0000256" key="4">
    <source>
        <dbReference type="ARBA" id="ARBA00022695"/>
    </source>
</evidence>
<keyword evidence="13" id="KW-1185">Reference proteome</keyword>
<protein>
    <recommendedName>
        <fullName evidence="14">Mab-21-like HhH/H2TH-like domain-containing protein</fullName>
    </recommendedName>
</protein>
<dbReference type="PANTHER" id="PTHR10656:SF42">
    <property type="entry name" value="CYCLIC GMP-AMP SYNTHASE-LIKE PROTEIN-RELATED"/>
    <property type="match status" value="1"/>
</dbReference>
<dbReference type="Pfam" id="PF03281">
    <property type="entry name" value="Mab-21"/>
    <property type="match status" value="1"/>
</dbReference>
<evidence type="ECO:0000313" key="12">
    <source>
        <dbReference type="EMBL" id="KAJ7393434.1"/>
    </source>
</evidence>
<proteinExistence type="inferred from homology"/>
<evidence type="ECO:0000256" key="8">
    <source>
        <dbReference type="ARBA" id="ARBA00022842"/>
    </source>
</evidence>
<comment type="cofactor">
    <cofactor evidence="1">
        <name>Mg(2+)</name>
        <dbReference type="ChEBI" id="CHEBI:18420"/>
    </cofactor>
</comment>
<keyword evidence="5" id="KW-0479">Metal-binding</keyword>
<dbReference type="Gene3D" id="1.10.1410.40">
    <property type="match status" value="1"/>
</dbReference>
<keyword evidence="7" id="KW-0067">ATP-binding</keyword>
<evidence type="ECO:0000256" key="3">
    <source>
        <dbReference type="ARBA" id="ARBA00022679"/>
    </source>
</evidence>
<dbReference type="InterPro" id="IPR046906">
    <property type="entry name" value="Mab-21_HhH/H2TH-like"/>
</dbReference>
<evidence type="ECO:0000256" key="1">
    <source>
        <dbReference type="ARBA" id="ARBA00001946"/>
    </source>
</evidence>
<evidence type="ECO:0000259" key="10">
    <source>
        <dbReference type="Pfam" id="PF03281"/>
    </source>
</evidence>
<organism evidence="12 13">
    <name type="scientific">Desmophyllum pertusum</name>
    <dbReference type="NCBI Taxonomy" id="174260"/>
    <lineage>
        <taxon>Eukaryota</taxon>
        <taxon>Metazoa</taxon>
        <taxon>Cnidaria</taxon>
        <taxon>Anthozoa</taxon>
        <taxon>Hexacorallia</taxon>
        <taxon>Scleractinia</taxon>
        <taxon>Caryophylliina</taxon>
        <taxon>Caryophylliidae</taxon>
        <taxon>Desmophyllum</taxon>
    </lineage>
</organism>
<dbReference type="InterPro" id="IPR046903">
    <property type="entry name" value="Mab-21-like_nuc_Trfase"/>
</dbReference>
<evidence type="ECO:0000256" key="5">
    <source>
        <dbReference type="ARBA" id="ARBA00022723"/>
    </source>
</evidence>
<name>A0A9X0DCX5_9CNID</name>
<dbReference type="AlphaFoldDB" id="A0A9X0DCX5"/>
<dbReference type="GO" id="GO:0046872">
    <property type="term" value="F:metal ion binding"/>
    <property type="evidence" value="ECO:0007669"/>
    <property type="project" value="UniProtKB-KW"/>
</dbReference>
<reference evidence="12" key="1">
    <citation type="submission" date="2023-01" db="EMBL/GenBank/DDBJ databases">
        <title>Genome assembly of the deep-sea coral Lophelia pertusa.</title>
        <authorList>
            <person name="Herrera S."/>
            <person name="Cordes E."/>
        </authorList>
    </citation>
    <scope>NUCLEOTIDE SEQUENCE</scope>
    <source>
        <strain evidence="12">USNM1676648</strain>
        <tissue evidence="12">Polyp</tissue>
    </source>
</reference>
<dbReference type="Proteomes" id="UP001163046">
    <property type="component" value="Unassembled WGS sequence"/>
</dbReference>
<keyword evidence="4" id="KW-0548">Nucleotidyltransferase</keyword>
<dbReference type="Pfam" id="PF20266">
    <property type="entry name" value="Mab-21_C"/>
    <property type="match status" value="1"/>
</dbReference>
<comment type="similarity">
    <text evidence="2">Belongs to the mab-21 family.</text>
</comment>
<feature type="transmembrane region" description="Helical" evidence="9">
    <location>
        <begin position="6"/>
        <end position="30"/>
    </location>
</feature>
<dbReference type="EMBL" id="MU825398">
    <property type="protein sequence ID" value="KAJ7393434.1"/>
    <property type="molecule type" value="Genomic_DNA"/>
</dbReference>
<keyword evidence="9" id="KW-0472">Membrane</keyword>
<dbReference type="SMART" id="SM01265">
    <property type="entry name" value="Mab-21"/>
    <property type="match status" value="1"/>
</dbReference>